<feature type="region of interest" description="Disordered" evidence="1">
    <location>
        <begin position="1"/>
        <end position="71"/>
    </location>
</feature>
<reference evidence="2 3" key="1">
    <citation type="submission" date="2018-09" db="EMBL/GenBank/DDBJ databases">
        <title>Genomic investigation of the strawberry pathogen Phytophthora fragariae indicates pathogenicity is determined by transcriptional variation in three key races.</title>
        <authorList>
            <person name="Adams T.M."/>
            <person name="Armitage A.D."/>
            <person name="Sobczyk M.K."/>
            <person name="Bates H.J."/>
            <person name="Dunwell J.M."/>
            <person name="Nellist C.F."/>
            <person name="Harrison R.J."/>
        </authorList>
    </citation>
    <scope>NUCLEOTIDE SEQUENCE [LARGE SCALE GENOMIC DNA]</scope>
    <source>
        <strain evidence="2 3">SCRP249</strain>
    </source>
</reference>
<dbReference type="EMBL" id="QXFV01000475">
    <property type="protein sequence ID" value="KAE9036436.1"/>
    <property type="molecule type" value="Genomic_DNA"/>
</dbReference>
<organism evidence="2 3">
    <name type="scientific">Phytophthora rubi</name>
    <dbReference type="NCBI Taxonomy" id="129364"/>
    <lineage>
        <taxon>Eukaryota</taxon>
        <taxon>Sar</taxon>
        <taxon>Stramenopiles</taxon>
        <taxon>Oomycota</taxon>
        <taxon>Peronosporomycetes</taxon>
        <taxon>Peronosporales</taxon>
        <taxon>Peronosporaceae</taxon>
        <taxon>Phytophthora</taxon>
    </lineage>
</organism>
<feature type="compositionally biased region" description="Low complexity" evidence="1">
    <location>
        <begin position="10"/>
        <end position="25"/>
    </location>
</feature>
<dbReference type="AlphaFoldDB" id="A0A6A3N7V7"/>
<gene>
    <name evidence="2" type="ORF">PR001_g8828</name>
</gene>
<comment type="caution">
    <text evidence="2">The sequence shown here is derived from an EMBL/GenBank/DDBJ whole genome shotgun (WGS) entry which is preliminary data.</text>
</comment>
<evidence type="ECO:0000313" key="2">
    <source>
        <dbReference type="EMBL" id="KAE9036436.1"/>
    </source>
</evidence>
<accession>A0A6A3N7V7</accession>
<evidence type="ECO:0000313" key="3">
    <source>
        <dbReference type="Proteomes" id="UP000429607"/>
    </source>
</evidence>
<dbReference type="Proteomes" id="UP000429607">
    <property type="component" value="Unassembled WGS sequence"/>
</dbReference>
<feature type="compositionally biased region" description="Basic and acidic residues" evidence="1">
    <location>
        <begin position="57"/>
        <end position="71"/>
    </location>
</feature>
<sequence length="71" mass="7072">MGSAHSGVLSPCVSPASGSAAVSAAHPPPPGSDELRFPSPCNCTWPGGSPVSLSSGRLERIGSRFSGGDRH</sequence>
<name>A0A6A3N7V7_9STRA</name>
<evidence type="ECO:0000256" key="1">
    <source>
        <dbReference type="SAM" id="MobiDB-lite"/>
    </source>
</evidence>
<protein>
    <submittedName>
        <fullName evidence="2">Uncharacterized protein</fullName>
    </submittedName>
</protein>
<proteinExistence type="predicted"/>